<dbReference type="InterPro" id="IPR006016">
    <property type="entry name" value="UspA"/>
</dbReference>
<feature type="domain" description="UspA" evidence="1">
    <location>
        <begin position="7"/>
        <end position="160"/>
    </location>
</feature>
<dbReference type="Pfam" id="PF00582">
    <property type="entry name" value="Usp"/>
    <property type="match status" value="1"/>
</dbReference>
<dbReference type="AlphaFoldDB" id="A0A139AID4"/>
<dbReference type="CDD" id="cd23659">
    <property type="entry name" value="USP_At3g01520-like"/>
    <property type="match status" value="1"/>
</dbReference>
<dbReference type="Gene3D" id="3.40.50.620">
    <property type="entry name" value="HUPs"/>
    <property type="match status" value="1"/>
</dbReference>
<keyword evidence="2" id="KW-0378">Hydrolase</keyword>
<protein>
    <submittedName>
        <fullName evidence="2">Adenine nucleotide alpha hydrolases-like protein</fullName>
    </submittedName>
</protein>
<accession>A0A139AID4</accession>
<name>A0A139AID4_GONPJ</name>
<evidence type="ECO:0000313" key="2">
    <source>
        <dbReference type="EMBL" id="KXS16562.1"/>
    </source>
</evidence>
<dbReference type="PANTHER" id="PTHR31964">
    <property type="entry name" value="ADENINE NUCLEOTIDE ALPHA HYDROLASES-LIKE SUPERFAMILY PROTEIN"/>
    <property type="match status" value="1"/>
</dbReference>
<proteinExistence type="predicted"/>
<dbReference type="InterPro" id="IPR006015">
    <property type="entry name" value="Universal_stress_UspA"/>
</dbReference>
<evidence type="ECO:0000313" key="3">
    <source>
        <dbReference type="Proteomes" id="UP000070544"/>
    </source>
</evidence>
<keyword evidence="3" id="KW-1185">Reference proteome</keyword>
<organism evidence="2 3">
    <name type="scientific">Gonapodya prolifera (strain JEL478)</name>
    <name type="common">Monoblepharis prolifera</name>
    <dbReference type="NCBI Taxonomy" id="1344416"/>
    <lineage>
        <taxon>Eukaryota</taxon>
        <taxon>Fungi</taxon>
        <taxon>Fungi incertae sedis</taxon>
        <taxon>Chytridiomycota</taxon>
        <taxon>Chytridiomycota incertae sedis</taxon>
        <taxon>Monoblepharidomycetes</taxon>
        <taxon>Monoblepharidales</taxon>
        <taxon>Gonapodyaceae</taxon>
        <taxon>Gonapodya</taxon>
    </lineage>
</organism>
<evidence type="ECO:0000259" key="1">
    <source>
        <dbReference type="Pfam" id="PF00582"/>
    </source>
</evidence>
<dbReference type="Proteomes" id="UP000070544">
    <property type="component" value="Unassembled WGS sequence"/>
</dbReference>
<dbReference type="PRINTS" id="PR01438">
    <property type="entry name" value="UNVRSLSTRESS"/>
</dbReference>
<dbReference type="PANTHER" id="PTHR31964:SF113">
    <property type="entry name" value="USPA DOMAIN-CONTAINING PROTEIN"/>
    <property type="match status" value="1"/>
</dbReference>
<dbReference type="OrthoDB" id="843225at2759"/>
<dbReference type="EMBL" id="KQ965751">
    <property type="protein sequence ID" value="KXS16562.1"/>
    <property type="molecule type" value="Genomic_DNA"/>
</dbReference>
<dbReference type="InterPro" id="IPR014729">
    <property type="entry name" value="Rossmann-like_a/b/a_fold"/>
</dbReference>
<dbReference type="OMA" id="GAGICEF"/>
<dbReference type="GO" id="GO:0016787">
    <property type="term" value="F:hydrolase activity"/>
    <property type="evidence" value="ECO:0007669"/>
    <property type="project" value="UniProtKB-KW"/>
</dbReference>
<reference evidence="2 3" key="1">
    <citation type="journal article" date="2015" name="Genome Biol. Evol.">
        <title>Phylogenomic analyses indicate that early fungi evolved digesting cell walls of algal ancestors of land plants.</title>
        <authorList>
            <person name="Chang Y."/>
            <person name="Wang S."/>
            <person name="Sekimoto S."/>
            <person name="Aerts A.L."/>
            <person name="Choi C."/>
            <person name="Clum A."/>
            <person name="LaButti K.M."/>
            <person name="Lindquist E.A."/>
            <person name="Yee Ngan C."/>
            <person name="Ohm R.A."/>
            <person name="Salamov A.A."/>
            <person name="Grigoriev I.V."/>
            <person name="Spatafora J.W."/>
            <person name="Berbee M.L."/>
        </authorList>
    </citation>
    <scope>NUCLEOTIDE SEQUENCE [LARGE SCALE GENOMIC DNA]</scope>
    <source>
        <strain evidence="2 3">JEL478</strain>
    </source>
</reference>
<dbReference type="STRING" id="1344416.A0A139AID4"/>
<sequence>MTATPKRTVLLALDASPAARYALDYFLETSYRPDKDHLVLMSVADDAQTSIGVFEDMIAVPGDDDQRKELEAQIAKDTLAIVQEAERIVLQKYEKAQVSSETYAVKSDEPRDAIVDTAADLHARLIVMGSRGNGALKRALLGSVSDYVVHNAPCPVLIVHQQDEKEEKEE</sequence>
<dbReference type="SUPFAM" id="SSF52402">
    <property type="entry name" value="Adenine nucleotide alpha hydrolases-like"/>
    <property type="match status" value="1"/>
</dbReference>
<gene>
    <name evidence="2" type="ORF">M427DRAFT_55219</name>
</gene>